<feature type="domain" description="Glycosyl transferase family 1" evidence="1">
    <location>
        <begin position="53"/>
        <end position="208"/>
    </location>
</feature>
<comment type="caution">
    <text evidence="2">The sequence shown here is derived from an EMBL/GenBank/DDBJ whole genome shotgun (WGS) entry which is preliminary data.</text>
</comment>
<reference evidence="2" key="1">
    <citation type="submission" date="2022-10" db="EMBL/GenBank/DDBJ databases">
        <title>Comparative genomic analysis of Cohnella hashimotonis sp. nov., isolated from the International Space Station.</title>
        <authorList>
            <person name="Simpson A."/>
            <person name="Venkateswaran K."/>
        </authorList>
    </citation>
    <scope>NUCLEOTIDE SEQUENCE</scope>
    <source>
        <strain evidence="2">DSM 28161</strain>
    </source>
</reference>
<accession>A0A9X4L1H4</accession>
<dbReference type="PANTHER" id="PTHR45947:SF3">
    <property type="entry name" value="SULFOQUINOVOSYL TRANSFERASE SQD2"/>
    <property type="match status" value="1"/>
</dbReference>
<gene>
    <name evidence="2" type="ORF">OMP40_22350</name>
</gene>
<keyword evidence="3" id="KW-1185">Reference proteome</keyword>
<dbReference type="Proteomes" id="UP001153404">
    <property type="component" value="Unassembled WGS sequence"/>
</dbReference>
<organism evidence="2 3">
    <name type="scientific">Cohnella rhizosphaerae</name>
    <dbReference type="NCBI Taxonomy" id="1457232"/>
    <lineage>
        <taxon>Bacteria</taxon>
        <taxon>Bacillati</taxon>
        <taxon>Bacillota</taxon>
        <taxon>Bacilli</taxon>
        <taxon>Bacillales</taxon>
        <taxon>Paenibacillaceae</taxon>
        <taxon>Cohnella</taxon>
    </lineage>
</organism>
<dbReference type="RefSeq" id="WP_277534632.1">
    <property type="nucleotide sequence ID" value="NZ_JAPDIA010000007.1"/>
</dbReference>
<protein>
    <submittedName>
        <fullName evidence="2">Glycosyltransferase</fullName>
    </submittedName>
</protein>
<evidence type="ECO:0000313" key="2">
    <source>
        <dbReference type="EMBL" id="MDG0811807.1"/>
    </source>
</evidence>
<sequence>MYFGIEKWLDRINKTHILVSSVNEYTDTSKMMRADKRLRRISNSVHLSYEALRREEEKLVITVGRLTAAKNPQLWLDVIEEACNLEHGLRFVWVGDGEYREYIETQAKERRLPLTITGWMERPDIEAWYRRCSVYVQLSLWEGLPLAVLEAMAAECAIVVSDIPAHRELIRHGANGYIALNRNEAVQAILSLIDSPRTCRQFGHAAREVVEEKYSIRQFSAQIRQYYNSILDGGAKYDRTHSISVGHHTML</sequence>
<dbReference type="InterPro" id="IPR001296">
    <property type="entry name" value="Glyco_trans_1"/>
</dbReference>
<dbReference type="Pfam" id="PF00534">
    <property type="entry name" value="Glycos_transf_1"/>
    <property type="match status" value="1"/>
</dbReference>
<dbReference type="Gene3D" id="3.40.50.2000">
    <property type="entry name" value="Glycogen Phosphorylase B"/>
    <property type="match status" value="2"/>
</dbReference>
<dbReference type="PANTHER" id="PTHR45947">
    <property type="entry name" value="SULFOQUINOVOSYL TRANSFERASE SQD2"/>
    <property type="match status" value="1"/>
</dbReference>
<proteinExistence type="predicted"/>
<dbReference type="GO" id="GO:0016757">
    <property type="term" value="F:glycosyltransferase activity"/>
    <property type="evidence" value="ECO:0007669"/>
    <property type="project" value="InterPro"/>
</dbReference>
<dbReference type="AlphaFoldDB" id="A0A9X4L1H4"/>
<dbReference type="EMBL" id="JAPDIA010000007">
    <property type="protein sequence ID" value="MDG0811807.1"/>
    <property type="molecule type" value="Genomic_DNA"/>
</dbReference>
<dbReference type="InterPro" id="IPR050194">
    <property type="entry name" value="Glycosyltransferase_grp1"/>
</dbReference>
<dbReference type="SUPFAM" id="SSF53756">
    <property type="entry name" value="UDP-Glycosyltransferase/glycogen phosphorylase"/>
    <property type="match status" value="1"/>
</dbReference>
<evidence type="ECO:0000259" key="1">
    <source>
        <dbReference type="Pfam" id="PF00534"/>
    </source>
</evidence>
<evidence type="ECO:0000313" key="3">
    <source>
        <dbReference type="Proteomes" id="UP001153404"/>
    </source>
</evidence>
<name>A0A9X4L1H4_9BACL</name>